<dbReference type="GO" id="GO:0003824">
    <property type="term" value="F:catalytic activity"/>
    <property type="evidence" value="ECO:0007669"/>
    <property type="project" value="InterPro"/>
</dbReference>
<gene>
    <name evidence="2" type="ORF">AL072_18530</name>
</gene>
<feature type="domain" description="Amidase" evidence="1">
    <location>
        <begin position="25"/>
        <end position="420"/>
    </location>
</feature>
<sequence length="435" mass="45965">MEPYELTASEAARSIREGRLTSEALVRSCLQRIEARDPEIRAWIHVDPALALAAAREADKRFASDPSVVGPLHGVPFGVKDVIDTADLPTTHNSPIFQGHRPSRDAACVAIARSAGGILLGKTDTVEFASGGRKAATRNPIDIAHTPGGSSSGSGAAVGDRHVPLAFGTQTGGSHIRPAAFNGIYGFKPTWGAVSREGVKHYAVSLDTIGWYGRSVGDLALMAEAFRLEGTGEAAPVSLAGLRVGVCRSPVWSSIEPAGEAALTLAARRLEEAGAIVEPFELPDDFSALAEVQDVIRRGEGRAAFLDLYLSDRHRLHDELADHCQHNRGITARSLTEAYDVAGHCRARFAGLFDRIDVILTPPAPGEAPKGLHTTGDHVFNGIWTVLHAPCLAMPCTRGPQGLPVGVQFVAPRFADARLLAMAEAMASAVDPAAA</sequence>
<keyword evidence="3" id="KW-1185">Reference proteome</keyword>
<evidence type="ECO:0000259" key="1">
    <source>
        <dbReference type="Pfam" id="PF01425"/>
    </source>
</evidence>
<dbReference type="InterPro" id="IPR036928">
    <property type="entry name" value="AS_sf"/>
</dbReference>
<dbReference type="Proteomes" id="UP000069935">
    <property type="component" value="Chromosome 2"/>
</dbReference>
<protein>
    <submittedName>
        <fullName evidence="2">Amidase</fullName>
    </submittedName>
</protein>
<name>A0AAC8W0W8_9PROT</name>
<reference evidence="3" key="1">
    <citation type="submission" date="2015-08" db="EMBL/GenBank/DDBJ databases">
        <title>Complete Genome Sequence of Azospirillum thiophilum BV-S.</title>
        <authorList>
            <person name="Fomenkov A."/>
            <person name="Vincze T."/>
            <person name="Grabovich M."/>
            <person name="Dubinina G."/>
            <person name="Orlova M."/>
            <person name="Belousova E."/>
            <person name="Roberts R.J."/>
        </authorList>
    </citation>
    <scope>NUCLEOTIDE SEQUENCE [LARGE SCALE GENOMIC DNA]</scope>
    <source>
        <strain evidence="3">BV-S</strain>
    </source>
</reference>
<dbReference type="Pfam" id="PF01425">
    <property type="entry name" value="Amidase"/>
    <property type="match status" value="1"/>
</dbReference>
<organism evidence="2 3">
    <name type="scientific">Azospirillum thiophilum</name>
    <dbReference type="NCBI Taxonomy" id="528244"/>
    <lineage>
        <taxon>Bacteria</taxon>
        <taxon>Pseudomonadati</taxon>
        <taxon>Pseudomonadota</taxon>
        <taxon>Alphaproteobacteria</taxon>
        <taxon>Rhodospirillales</taxon>
        <taxon>Azospirillaceae</taxon>
        <taxon>Azospirillum</taxon>
    </lineage>
</organism>
<evidence type="ECO:0000313" key="3">
    <source>
        <dbReference type="Proteomes" id="UP000069935"/>
    </source>
</evidence>
<reference evidence="2 3" key="2">
    <citation type="journal article" date="2016" name="Genome Announc.">
        <title>Complete Genome Sequence of a Strain of Azospirillum thiophilum Isolated from a Sulfide Spring.</title>
        <authorList>
            <person name="Fomenkov A."/>
            <person name="Vincze T."/>
            <person name="Grabovich M."/>
            <person name="Anton B.P."/>
            <person name="Dubinina G."/>
            <person name="Orlova M."/>
            <person name="Belousova E."/>
            <person name="Roberts R.J."/>
        </authorList>
    </citation>
    <scope>NUCLEOTIDE SEQUENCE [LARGE SCALE GENOMIC DNA]</scope>
    <source>
        <strain evidence="2 3">BV-S</strain>
    </source>
</reference>
<dbReference type="PANTHER" id="PTHR11895:SF151">
    <property type="entry name" value="GLUTAMYL-TRNA(GLN) AMIDOTRANSFERASE SUBUNIT A"/>
    <property type="match status" value="1"/>
</dbReference>
<dbReference type="EMBL" id="CP012402">
    <property type="protein sequence ID" value="ALG72947.1"/>
    <property type="molecule type" value="Genomic_DNA"/>
</dbReference>
<accession>A0AAC8W0W8</accession>
<dbReference type="InterPro" id="IPR000120">
    <property type="entry name" value="Amidase"/>
</dbReference>
<dbReference type="SUPFAM" id="SSF75304">
    <property type="entry name" value="Amidase signature (AS) enzymes"/>
    <property type="match status" value="1"/>
</dbReference>
<dbReference type="Gene3D" id="3.90.1300.10">
    <property type="entry name" value="Amidase signature (AS) domain"/>
    <property type="match status" value="1"/>
</dbReference>
<evidence type="ECO:0000313" key="2">
    <source>
        <dbReference type="EMBL" id="ALG72947.1"/>
    </source>
</evidence>
<dbReference type="AlphaFoldDB" id="A0AAC8W0W8"/>
<dbReference type="RefSeq" id="WP_045582832.1">
    <property type="nucleotide sequence ID" value="NZ_CP012402.1"/>
</dbReference>
<dbReference type="KEGG" id="ati:AL072_18530"/>
<proteinExistence type="predicted"/>
<dbReference type="InterPro" id="IPR023631">
    <property type="entry name" value="Amidase_dom"/>
</dbReference>
<dbReference type="PANTHER" id="PTHR11895">
    <property type="entry name" value="TRANSAMIDASE"/>
    <property type="match status" value="1"/>
</dbReference>